<protein>
    <submittedName>
        <fullName evidence="3">Extracellular solute-binding protein</fullName>
    </submittedName>
</protein>
<feature type="region of interest" description="Disordered" evidence="2">
    <location>
        <begin position="37"/>
        <end position="63"/>
    </location>
</feature>
<dbReference type="SUPFAM" id="SSF53850">
    <property type="entry name" value="Periplasmic binding protein-like II"/>
    <property type="match status" value="1"/>
</dbReference>
<reference evidence="3 4" key="1">
    <citation type="submission" date="2018-08" db="EMBL/GenBank/DDBJ databases">
        <title>A genome reference for cultivated species of the human gut microbiota.</title>
        <authorList>
            <person name="Zou Y."/>
            <person name="Xue W."/>
            <person name="Luo G."/>
        </authorList>
    </citation>
    <scope>NUCLEOTIDE SEQUENCE [LARGE SCALE GENOMIC DNA]</scope>
    <source>
        <strain evidence="3 4">AF26-4BH</strain>
    </source>
</reference>
<dbReference type="InterPro" id="IPR050490">
    <property type="entry name" value="Bact_solute-bd_prot1"/>
</dbReference>
<dbReference type="Gene3D" id="3.40.190.10">
    <property type="entry name" value="Periplasmic binding protein-like II"/>
    <property type="match status" value="2"/>
</dbReference>
<evidence type="ECO:0000313" key="4">
    <source>
        <dbReference type="Proteomes" id="UP000261166"/>
    </source>
</evidence>
<accession>A0A3E3J1E0</accession>
<evidence type="ECO:0000256" key="2">
    <source>
        <dbReference type="SAM" id="MobiDB-lite"/>
    </source>
</evidence>
<proteinExistence type="predicted"/>
<name>A0A3E3J1E0_9FIRM</name>
<dbReference type="OrthoDB" id="2491264at2"/>
<organism evidence="3 4">
    <name type="scientific">Eisenbergiella massiliensis</name>
    <dbReference type="NCBI Taxonomy" id="1720294"/>
    <lineage>
        <taxon>Bacteria</taxon>
        <taxon>Bacillati</taxon>
        <taxon>Bacillota</taxon>
        <taxon>Clostridia</taxon>
        <taxon>Lachnospirales</taxon>
        <taxon>Lachnospiraceae</taxon>
        <taxon>Eisenbergiella</taxon>
    </lineage>
</organism>
<comment type="caution">
    <text evidence="3">The sequence shown here is derived from an EMBL/GenBank/DDBJ whole genome shotgun (WGS) entry which is preliminary data.</text>
</comment>
<gene>
    <name evidence="3" type="ORF">DWY69_06490</name>
</gene>
<keyword evidence="1" id="KW-0732">Signal</keyword>
<dbReference type="PANTHER" id="PTHR43649">
    <property type="entry name" value="ARABINOSE-BINDING PROTEIN-RELATED"/>
    <property type="match status" value="1"/>
</dbReference>
<sequence>MTIQGGTEMKRVWKRVIAVGMAAMLVCGCGAGGGEQTASLGEQSPVKAEQAKETAEGSSEEAAVDTQYPEYLNLDSFRPIVKDGEEVTLRVLTMRESIANSDINENWFVKFIEEKLNINLEIEEVNESTYEERRNLMLASNDLPDIILNMHLSANDMVNYGMDGQQFLPMSDYISEKLTPNLYKIITENEMAKAENTAPDGKMYTIPNISASFPGWGDTLGTQRVFIDKRYMEAAGIEKAPETLDEFIEMLREFKALDPASMGVDEIWPMVSTWGNDKEFLQNAFGWVISDVGDMTTPAWDVETKEMVIPCSQEKYGDYVTLLNTLYSERLIHPDFFTIDKTAARALYAEGAVPVLCDAAPYLSIPERFDEFIAATPASSKWCVNGVTRKTPSYSLGTVCISADTEYPEVCMRLLDYLYSDEGSVYRLYGCAEGSEDSMGIIEGFSLDEDGKLIFADVASGKYESDFDYWVNAVELSAGGNGPGDEGKMKLYSQKLAGVEKPEYPKLDLTNPDDHYRSICYEAHQGHLVDGLPSMYLEAEQAARYTDLKTVIKNYVNTETAKFVVGQRSLDELSDFFDELKNMGIEEYIEICKDVYADYAGPQ</sequence>
<dbReference type="PANTHER" id="PTHR43649:SF33">
    <property type="entry name" value="POLYGALACTURONAN_RHAMNOGALACTURONAN-BINDING PROTEIN YTCQ"/>
    <property type="match status" value="1"/>
</dbReference>
<dbReference type="AlphaFoldDB" id="A0A3E3J1E0"/>
<evidence type="ECO:0000313" key="3">
    <source>
        <dbReference type="EMBL" id="RGE73125.1"/>
    </source>
</evidence>
<dbReference type="Proteomes" id="UP000261166">
    <property type="component" value="Unassembled WGS sequence"/>
</dbReference>
<evidence type="ECO:0000256" key="1">
    <source>
        <dbReference type="ARBA" id="ARBA00022729"/>
    </source>
</evidence>
<dbReference type="EMBL" id="QVLU01000004">
    <property type="protein sequence ID" value="RGE73125.1"/>
    <property type="molecule type" value="Genomic_DNA"/>
</dbReference>